<feature type="signal peptide" evidence="1">
    <location>
        <begin position="1"/>
        <end position="19"/>
    </location>
</feature>
<evidence type="ECO:0000256" key="1">
    <source>
        <dbReference type="SAM" id="SignalP"/>
    </source>
</evidence>
<sequence>MKTITFILMLLSCTSIMFAQDHNYQSKITINPAVGAIIPIKKLFKGDASDALIGYKDLNFYWQALSGSLYFNRRFGIQFDAQIAFVDKVNINAPKFQEQVREQFGVDRFFVAGSGGEVWYANMKSVARVMLGGVYRYETTRWFLNPRLSVGVSTFDIQNASVVLKEKDSHEFYTVSYKRSNVATNSFTVLAGISTGYKLRPRLYLNVDLSGSYFRPNLTINEDVRQASNGEMSSRTVDYKRSIVSINAAAGVIIVLQKFKEFRSE</sequence>
<dbReference type="Gene3D" id="2.40.160.20">
    <property type="match status" value="1"/>
</dbReference>
<organism evidence="2 3">
    <name type="scientific">Pseudochryseolinea flava</name>
    <dbReference type="NCBI Taxonomy" id="2059302"/>
    <lineage>
        <taxon>Bacteria</taxon>
        <taxon>Pseudomonadati</taxon>
        <taxon>Bacteroidota</taxon>
        <taxon>Cytophagia</taxon>
        <taxon>Cytophagales</taxon>
        <taxon>Fulvivirgaceae</taxon>
        <taxon>Pseudochryseolinea</taxon>
    </lineage>
</organism>
<name>A0A364Y158_9BACT</name>
<dbReference type="AlphaFoldDB" id="A0A364Y158"/>
<proteinExistence type="predicted"/>
<feature type="chain" id="PRO_5017065568" description="Outer membrane protein beta-barrel domain-containing protein" evidence="1">
    <location>
        <begin position="20"/>
        <end position="265"/>
    </location>
</feature>
<dbReference type="OrthoDB" id="9861566at2"/>
<evidence type="ECO:0000313" key="3">
    <source>
        <dbReference type="Proteomes" id="UP000251889"/>
    </source>
</evidence>
<keyword evidence="1" id="KW-0732">Signal</keyword>
<dbReference type="RefSeq" id="WP_112747690.1">
    <property type="nucleotide sequence ID" value="NZ_QMFY01000007.1"/>
</dbReference>
<protein>
    <recommendedName>
        <fullName evidence="4">Outer membrane protein beta-barrel domain-containing protein</fullName>
    </recommendedName>
</protein>
<dbReference type="EMBL" id="QMFY01000007">
    <property type="protein sequence ID" value="RAW00348.1"/>
    <property type="molecule type" value="Genomic_DNA"/>
</dbReference>
<reference evidence="2 3" key="1">
    <citation type="submission" date="2018-06" db="EMBL/GenBank/DDBJ databases">
        <title>Chryseolinea flavus sp. nov., a member of the phylum Bacteroidetes isolated from soil.</title>
        <authorList>
            <person name="Li Y."/>
            <person name="Wang J."/>
        </authorList>
    </citation>
    <scope>NUCLEOTIDE SEQUENCE [LARGE SCALE GENOMIC DNA]</scope>
    <source>
        <strain evidence="2 3">SDU1-6</strain>
    </source>
</reference>
<evidence type="ECO:0008006" key="4">
    <source>
        <dbReference type="Google" id="ProtNLM"/>
    </source>
</evidence>
<accession>A0A364Y158</accession>
<comment type="caution">
    <text evidence="2">The sequence shown here is derived from an EMBL/GenBank/DDBJ whole genome shotgun (WGS) entry which is preliminary data.</text>
</comment>
<keyword evidence="3" id="KW-1185">Reference proteome</keyword>
<gene>
    <name evidence="2" type="ORF">DQQ10_14945</name>
</gene>
<evidence type="ECO:0000313" key="2">
    <source>
        <dbReference type="EMBL" id="RAW00348.1"/>
    </source>
</evidence>
<dbReference type="Proteomes" id="UP000251889">
    <property type="component" value="Unassembled WGS sequence"/>
</dbReference>